<dbReference type="Proteomes" id="UP000271010">
    <property type="component" value="Unassembled WGS sequence"/>
</dbReference>
<reference evidence="1 2" key="1">
    <citation type="submission" date="2018-11" db="EMBL/GenBank/DDBJ databases">
        <title>Rufibacter latericius sp. nov., isolated from water in Baiyang Lake.</title>
        <authorList>
            <person name="Yang Y."/>
        </authorList>
    </citation>
    <scope>NUCLEOTIDE SEQUENCE [LARGE SCALE GENOMIC DNA]</scope>
    <source>
        <strain evidence="1 2">MCC P1</strain>
    </source>
</reference>
<dbReference type="InterPro" id="IPR027829">
    <property type="entry name" value="DUF4625"/>
</dbReference>
<sequence length="313" mass="35269">MNVKALVKQYLFLLLAVGLFTSCDEDDEPAPVLPKPTIDNIEVGLGNNGVGVIGRDFHLNADILAGDKIENVQVRIQQRSGETYSKVWQHEITWDQYKGAKNAKVHKHFDIPADAAEGNYDFLIMVNNQNGAKLEEKRSIILYEEKNLPVNPQLSIFNLFAKGEPFYWDGKFVNAGQKLQKGDVFNSQVAISGVKGDGKMYLLLINKKLNHRPESVEQIDFSKAIVYDVYEHKGWAAADFFTNSIFDPATFTPVRDFPNLTIGAANDNNAPQPSPVNGAKPWESGTYYYGVVYKNTTYDFSFFHYIELPIEMK</sequence>
<organism evidence="1 2">
    <name type="scientific">Rufibacter immobilis</name>
    <dbReference type="NCBI Taxonomy" id="1348778"/>
    <lineage>
        <taxon>Bacteria</taxon>
        <taxon>Pseudomonadati</taxon>
        <taxon>Bacteroidota</taxon>
        <taxon>Cytophagia</taxon>
        <taxon>Cytophagales</taxon>
        <taxon>Hymenobacteraceae</taxon>
        <taxon>Rufibacter</taxon>
    </lineage>
</organism>
<dbReference type="AlphaFoldDB" id="A0A3M9MUA2"/>
<dbReference type="Pfam" id="PF15418">
    <property type="entry name" value="DUF4625"/>
    <property type="match status" value="1"/>
</dbReference>
<accession>A0A3M9MUA2</accession>
<proteinExistence type="predicted"/>
<comment type="caution">
    <text evidence="1">The sequence shown here is derived from an EMBL/GenBank/DDBJ whole genome shotgun (WGS) entry which is preliminary data.</text>
</comment>
<dbReference type="OrthoDB" id="978436at2"/>
<dbReference type="EMBL" id="RJJE01000017">
    <property type="protein sequence ID" value="RNI28308.1"/>
    <property type="molecule type" value="Genomic_DNA"/>
</dbReference>
<keyword evidence="2" id="KW-1185">Reference proteome</keyword>
<gene>
    <name evidence="1" type="ORF">EFA69_19840</name>
</gene>
<evidence type="ECO:0000313" key="1">
    <source>
        <dbReference type="EMBL" id="RNI28308.1"/>
    </source>
</evidence>
<dbReference type="PROSITE" id="PS51257">
    <property type="entry name" value="PROKAR_LIPOPROTEIN"/>
    <property type="match status" value="1"/>
</dbReference>
<protein>
    <submittedName>
        <fullName evidence="1">DUF4625 domain-containing protein</fullName>
    </submittedName>
</protein>
<name>A0A3M9MUA2_9BACT</name>
<evidence type="ECO:0000313" key="2">
    <source>
        <dbReference type="Proteomes" id="UP000271010"/>
    </source>
</evidence>